<dbReference type="InterPro" id="IPR019627">
    <property type="entry name" value="YAcAr"/>
</dbReference>
<reference evidence="2" key="1">
    <citation type="journal article" date="2021" name="Proc. Natl. Acad. Sci. U.S.A.">
        <title>A Catalog of Tens of Thousands of Viruses from Human Metagenomes Reveals Hidden Associations with Chronic Diseases.</title>
        <authorList>
            <person name="Tisza M.J."/>
            <person name="Buck C.B."/>
        </authorList>
    </citation>
    <scope>NUCLEOTIDE SEQUENCE</scope>
    <source>
        <strain evidence="2">CtyU16</strain>
    </source>
</reference>
<dbReference type="Pfam" id="PF10686">
    <property type="entry name" value="YAcAr"/>
    <property type="match status" value="1"/>
</dbReference>
<dbReference type="SUPFAM" id="SSF102405">
    <property type="entry name" value="MCP/YpsA-like"/>
    <property type="match status" value="1"/>
</dbReference>
<name>A0A8S5TNT6_9CAUD</name>
<protein>
    <recommendedName>
        <fullName evidence="1">YspA cpYpsA-related SLOG domain-containing protein</fullName>
    </recommendedName>
</protein>
<accession>A0A8S5TNT6</accession>
<proteinExistence type="predicted"/>
<sequence length="115" mass="12905">MEKVRMAIVGSRGISNINIEEYLSQIPVEIECIISGGARGVDTLAAHYAEEKGIKLLTFLPNYQKHLQGAPIRRNELMAKECSVLVAFWDGKSKGTKHIINYAQKLGKRVYVYQP</sequence>
<evidence type="ECO:0000259" key="1">
    <source>
        <dbReference type="Pfam" id="PF10686"/>
    </source>
</evidence>
<organism evidence="2">
    <name type="scientific">Siphoviridae sp. ctyU16</name>
    <dbReference type="NCBI Taxonomy" id="2827976"/>
    <lineage>
        <taxon>Viruses</taxon>
        <taxon>Duplodnaviria</taxon>
        <taxon>Heunggongvirae</taxon>
        <taxon>Uroviricota</taxon>
        <taxon>Caudoviricetes</taxon>
    </lineage>
</organism>
<evidence type="ECO:0000313" key="2">
    <source>
        <dbReference type="EMBL" id="DAF64792.1"/>
    </source>
</evidence>
<dbReference type="Gene3D" id="3.40.50.450">
    <property type="match status" value="1"/>
</dbReference>
<feature type="domain" description="YspA cpYpsA-related SLOG" evidence="1">
    <location>
        <begin position="7"/>
        <end position="66"/>
    </location>
</feature>
<dbReference type="EMBL" id="BK032868">
    <property type="protein sequence ID" value="DAF64792.1"/>
    <property type="molecule type" value="Genomic_DNA"/>
</dbReference>